<sequence length="61" mass="7021">MTVDEATCERSESKLSAGKTGVKSYPAKNNLIGIDSPIAHKSIRHYLCQKWKRHIKDWDYD</sequence>
<evidence type="ECO:0000313" key="2">
    <source>
        <dbReference type="Proteomes" id="UP000887565"/>
    </source>
</evidence>
<protein>
    <submittedName>
        <fullName evidence="3">Uncharacterized protein</fullName>
    </submittedName>
</protein>
<keyword evidence="2" id="KW-1185">Reference proteome</keyword>
<dbReference type="WBParaSite" id="nRc.2.0.1.t33117-RA">
    <property type="protein sequence ID" value="nRc.2.0.1.t33117-RA"/>
    <property type="gene ID" value="nRc.2.0.1.g33117"/>
</dbReference>
<reference evidence="3" key="1">
    <citation type="submission" date="2022-11" db="UniProtKB">
        <authorList>
            <consortium name="WormBaseParasite"/>
        </authorList>
    </citation>
    <scope>IDENTIFICATION</scope>
</reference>
<organism evidence="2 3">
    <name type="scientific">Romanomermis culicivorax</name>
    <name type="common">Nematode worm</name>
    <dbReference type="NCBI Taxonomy" id="13658"/>
    <lineage>
        <taxon>Eukaryota</taxon>
        <taxon>Metazoa</taxon>
        <taxon>Ecdysozoa</taxon>
        <taxon>Nematoda</taxon>
        <taxon>Enoplea</taxon>
        <taxon>Dorylaimia</taxon>
        <taxon>Mermithida</taxon>
        <taxon>Mermithoidea</taxon>
        <taxon>Mermithidae</taxon>
        <taxon>Romanomermis</taxon>
    </lineage>
</organism>
<name>A0A915K5H6_ROMCU</name>
<dbReference type="Proteomes" id="UP000887565">
    <property type="component" value="Unplaced"/>
</dbReference>
<proteinExistence type="predicted"/>
<dbReference type="AlphaFoldDB" id="A0A915K5H6"/>
<accession>A0A915K5H6</accession>
<feature type="region of interest" description="Disordered" evidence="1">
    <location>
        <begin position="1"/>
        <end position="22"/>
    </location>
</feature>
<evidence type="ECO:0000256" key="1">
    <source>
        <dbReference type="SAM" id="MobiDB-lite"/>
    </source>
</evidence>
<evidence type="ECO:0000313" key="3">
    <source>
        <dbReference type="WBParaSite" id="nRc.2.0.1.t33117-RA"/>
    </source>
</evidence>